<accession>A0A1V9ZJ52</accession>
<evidence type="ECO:0008006" key="9">
    <source>
        <dbReference type="Google" id="ProtNLM"/>
    </source>
</evidence>
<dbReference type="InterPro" id="IPR013083">
    <property type="entry name" value="Znf_RING/FYVE/PHD"/>
</dbReference>
<dbReference type="InterPro" id="IPR011011">
    <property type="entry name" value="Znf_FYVE_PHD"/>
</dbReference>
<proteinExistence type="predicted"/>
<dbReference type="Proteomes" id="UP000243579">
    <property type="component" value="Unassembled WGS sequence"/>
</dbReference>
<dbReference type="GO" id="GO:0008270">
    <property type="term" value="F:zinc ion binding"/>
    <property type="evidence" value="ECO:0007669"/>
    <property type="project" value="UniProtKB-KW"/>
</dbReference>
<feature type="domain" description="START" evidence="6">
    <location>
        <begin position="138"/>
        <end position="222"/>
    </location>
</feature>
<dbReference type="CDD" id="cd00065">
    <property type="entry name" value="FYVE_like_SF"/>
    <property type="match status" value="1"/>
</dbReference>
<dbReference type="AlphaFoldDB" id="A0A1V9ZJ52"/>
<dbReference type="PANTHER" id="PTHR13510">
    <property type="entry name" value="FYVE-FINGER-CONTAINING RAB5 EFFECTOR PROTEIN RABENOSYN-5-RELATED"/>
    <property type="match status" value="1"/>
</dbReference>
<keyword evidence="8" id="KW-1185">Reference proteome</keyword>
<evidence type="ECO:0000313" key="8">
    <source>
        <dbReference type="Proteomes" id="UP000243579"/>
    </source>
</evidence>
<dbReference type="PROSITE" id="PS50848">
    <property type="entry name" value="START"/>
    <property type="match status" value="1"/>
</dbReference>
<evidence type="ECO:0000256" key="2">
    <source>
        <dbReference type="ARBA" id="ARBA00022771"/>
    </source>
</evidence>
<protein>
    <recommendedName>
        <fullName evidence="9">START domain-containing protein</fullName>
    </recommendedName>
</protein>
<evidence type="ECO:0000259" key="5">
    <source>
        <dbReference type="PROSITE" id="PS50178"/>
    </source>
</evidence>
<dbReference type="Gene3D" id="3.30.530.20">
    <property type="match status" value="1"/>
</dbReference>
<evidence type="ECO:0000259" key="6">
    <source>
        <dbReference type="PROSITE" id="PS50848"/>
    </source>
</evidence>
<keyword evidence="1" id="KW-0479">Metal-binding</keyword>
<keyword evidence="2 4" id="KW-0863">Zinc-finger</keyword>
<evidence type="ECO:0000256" key="1">
    <source>
        <dbReference type="ARBA" id="ARBA00022723"/>
    </source>
</evidence>
<feature type="domain" description="FYVE-type" evidence="5">
    <location>
        <begin position="259"/>
        <end position="320"/>
    </location>
</feature>
<dbReference type="SUPFAM" id="SSF55961">
    <property type="entry name" value="Bet v1-like"/>
    <property type="match status" value="1"/>
</dbReference>
<dbReference type="Pfam" id="PF01852">
    <property type="entry name" value="START"/>
    <property type="match status" value="1"/>
</dbReference>
<dbReference type="InterPro" id="IPR052727">
    <property type="entry name" value="Rab4/Rab5_effector"/>
</dbReference>
<keyword evidence="3" id="KW-0862">Zinc</keyword>
<dbReference type="InterPro" id="IPR017455">
    <property type="entry name" value="Znf_FYVE-rel"/>
</dbReference>
<comment type="caution">
    <text evidence="7">The sequence shown here is derived from an EMBL/GenBank/DDBJ whole genome shotgun (WGS) entry which is preliminary data.</text>
</comment>
<dbReference type="CDD" id="cd00177">
    <property type="entry name" value="START"/>
    <property type="match status" value="1"/>
</dbReference>
<reference evidence="7 8" key="1">
    <citation type="journal article" date="2014" name="Genome Biol. Evol.">
        <title>The secreted proteins of Achlya hypogyna and Thraustotheca clavata identify the ancestral oomycete secretome and reveal gene acquisitions by horizontal gene transfer.</title>
        <authorList>
            <person name="Misner I."/>
            <person name="Blouin N."/>
            <person name="Leonard G."/>
            <person name="Richards T.A."/>
            <person name="Lane C.E."/>
        </authorList>
    </citation>
    <scope>NUCLEOTIDE SEQUENCE [LARGE SCALE GENOMIC DNA]</scope>
    <source>
        <strain evidence="7 8">ATCC 48635</strain>
    </source>
</reference>
<gene>
    <name evidence="7" type="ORF">ACHHYP_20404</name>
</gene>
<evidence type="ECO:0000313" key="7">
    <source>
        <dbReference type="EMBL" id="OQR98018.1"/>
    </source>
</evidence>
<organism evidence="7 8">
    <name type="scientific">Achlya hypogyna</name>
    <name type="common">Oomycete</name>
    <name type="synonym">Protoachlya hypogyna</name>
    <dbReference type="NCBI Taxonomy" id="1202772"/>
    <lineage>
        <taxon>Eukaryota</taxon>
        <taxon>Sar</taxon>
        <taxon>Stramenopiles</taxon>
        <taxon>Oomycota</taxon>
        <taxon>Saprolegniomycetes</taxon>
        <taxon>Saprolegniales</taxon>
        <taxon>Achlyaceae</taxon>
        <taxon>Achlya</taxon>
    </lineage>
</organism>
<dbReference type="GO" id="GO:0008289">
    <property type="term" value="F:lipid binding"/>
    <property type="evidence" value="ECO:0007669"/>
    <property type="project" value="InterPro"/>
</dbReference>
<dbReference type="InterPro" id="IPR002913">
    <property type="entry name" value="START_lipid-bd_dom"/>
</dbReference>
<dbReference type="Gene3D" id="3.30.40.10">
    <property type="entry name" value="Zinc/RING finger domain, C3HC4 (zinc finger)"/>
    <property type="match status" value="1"/>
</dbReference>
<evidence type="ECO:0000256" key="4">
    <source>
        <dbReference type="PROSITE-ProRule" id="PRU00091"/>
    </source>
</evidence>
<dbReference type="PANTHER" id="PTHR13510:SF44">
    <property type="entry name" value="RABENOSYN-5"/>
    <property type="match status" value="1"/>
</dbReference>
<dbReference type="EMBL" id="JNBR01000091">
    <property type="protein sequence ID" value="OQR98018.1"/>
    <property type="molecule type" value="Genomic_DNA"/>
</dbReference>
<dbReference type="InterPro" id="IPR023393">
    <property type="entry name" value="START-like_dom_sf"/>
</dbReference>
<evidence type="ECO:0000256" key="3">
    <source>
        <dbReference type="ARBA" id="ARBA00022833"/>
    </source>
</evidence>
<name>A0A1V9ZJ52_ACHHY</name>
<dbReference type="PROSITE" id="PS50178">
    <property type="entry name" value="ZF_FYVE"/>
    <property type="match status" value="1"/>
</dbReference>
<dbReference type="SUPFAM" id="SSF57903">
    <property type="entry name" value="FYVE/PHD zinc finger"/>
    <property type="match status" value="1"/>
</dbReference>
<sequence length="522" mass="57536">MAAHFDVHGLTKDNTRELTAVARRSADALVAVALRSKDSPVIWERHSAADNVQIFTGEAKTPSKLAPLLYMCAHTQVHAPLASVMATLLYLSLHGDFRRYVEDTVVINRHTLFDIQKPGIAHPYLATSINWMSIRSSSPLMQNRDFVYVQHQDELEGPQKGWISCMHSVNLPSCPPLTDRHSLVRGGIYSSGFVFRESTRPGVLDAVFVLQVDFKGKVPRILCTSTLKHWVSSLGRLAAYFDRPKHLLRPSFGDDDEPRRRTDVCRVCDQAFGGFRTEKETCRKCQVQICGKCAMWSEVELDVVGIIKVLVCTPCAVKEQHRLQAVLARLVGSPHYHATIDSSTSSVGPTTTCRNEAGKTRSLSLYDDSSVSTVGGMIPLQFSAARQSFVEVPEGRRVSLPARMASRPSLVELNAPQAKAALPPRFVLGRPASERSVAAAKRPHFQRASISLPVAEPTDSTRCVYDDPEFAWRPRESVSSTGALAGDMDDVLSDTPSMVQLYTLRGSRIDAVVGDPVRSCIL</sequence>
<dbReference type="OrthoDB" id="660555at2759"/>